<reference evidence="3" key="1">
    <citation type="submission" date="2017-03" db="EMBL/GenBank/DDBJ databases">
        <title>Phytopthora megakarya and P. palmivora, two closely related causual agents of cacao black pod achieved similar genome size and gene model numbers by different mechanisms.</title>
        <authorList>
            <person name="Ali S."/>
            <person name="Shao J."/>
            <person name="Larry D.J."/>
            <person name="Kronmiller B."/>
            <person name="Shen D."/>
            <person name="Strem M.D."/>
            <person name="Melnick R.L."/>
            <person name="Guiltinan M.J."/>
            <person name="Tyler B.M."/>
            <person name="Meinhardt L.W."/>
            <person name="Bailey B.A."/>
        </authorList>
    </citation>
    <scope>NUCLEOTIDE SEQUENCE [LARGE SCALE GENOMIC DNA]</scope>
    <source>
        <strain evidence="3">zdho120</strain>
    </source>
</reference>
<dbReference type="AlphaFoldDB" id="A0A225W6C4"/>
<evidence type="ECO:0000256" key="1">
    <source>
        <dbReference type="SAM" id="Coils"/>
    </source>
</evidence>
<accession>A0A225W6C4</accession>
<keyword evidence="3" id="KW-1185">Reference proteome</keyword>
<gene>
    <name evidence="2" type="ORF">PHMEG_00013404</name>
</gene>
<dbReference type="Proteomes" id="UP000198211">
    <property type="component" value="Unassembled WGS sequence"/>
</dbReference>
<evidence type="ECO:0000313" key="3">
    <source>
        <dbReference type="Proteomes" id="UP000198211"/>
    </source>
</evidence>
<feature type="coiled-coil region" evidence="1">
    <location>
        <begin position="4"/>
        <end position="31"/>
    </location>
</feature>
<sequence>MALINSIEMRLQELMATHERLVEALQLKKDRITFAPESKVHGFAMTIKLLRQSGVHEIRLIDGQEGNVPRKVILFNFTETGNPIDLRNNFQNEASAHLKARIDAYVRENPKANLPDIVFKCCRSRWEENETISLKEVASIVNNLIDETNGHMRLATVYAYNQATLFVRAQRL</sequence>
<proteinExistence type="predicted"/>
<dbReference type="OrthoDB" id="10537244at2759"/>
<organism evidence="2 3">
    <name type="scientific">Phytophthora megakarya</name>
    <dbReference type="NCBI Taxonomy" id="4795"/>
    <lineage>
        <taxon>Eukaryota</taxon>
        <taxon>Sar</taxon>
        <taxon>Stramenopiles</taxon>
        <taxon>Oomycota</taxon>
        <taxon>Peronosporomycetes</taxon>
        <taxon>Peronosporales</taxon>
        <taxon>Peronosporaceae</taxon>
        <taxon>Phytophthora</taxon>
    </lineage>
</organism>
<evidence type="ECO:0000313" key="2">
    <source>
        <dbReference type="EMBL" id="OWZ13293.1"/>
    </source>
</evidence>
<keyword evidence="1" id="KW-0175">Coiled coil</keyword>
<protein>
    <submittedName>
        <fullName evidence="2">Uncharacterized protein</fullName>
    </submittedName>
</protein>
<name>A0A225W6C4_9STRA</name>
<dbReference type="EMBL" id="NBNE01001617">
    <property type="protein sequence ID" value="OWZ13293.1"/>
    <property type="molecule type" value="Genomic_DNA"/>
</dbReference>
<comment type="caution">
    <text evidence="2">The sequence shown here is derived from an EMBL/GenBank/DDBJ whole genome shotgun (WGS) entry which is preliminary data.</text>
</comment>